<name>A0ABR2T089_9ROSI</name>
<proteinExistence type="predicted"/>
<dbReference type="PANTHER" id="PTHR31953">
    <property type="entry name" value="BETA-FRUCTOFURANOSIDASE, INSOLUBLE ISOENZYME CWINV1-RELATED"/>
    <property type="match status" value="1"/>
</dbReference>
<dbReference type="SUPFAM" id="SSF75005">
    <property type="entry name" value="Arabinanase/levansucrase/invertase"/>
    <property type="match status" value="1"/>
</dbReference>
<dbReference type="InterPro" id="IPR023296">
    <property type="entry name" value="Glyco_hydro_beta-prop_sf"/>
</dbReference>
<accession>A0ABR2T089</accession>
<keyword evidence="2" id="KW-1185">Reference proteome</keyword>
<comment type="caution">
    <text evidence="1">The sequence shown here is derived from an EMBL/GenBank/DDBJ whole genome shotgun (WGS) entry which is preliminary data.</text>
</comment>
<gene>
    <name evidence="1" type="ORF">V6N11_032307</name>
</gene>
<reference evidence="1 2" key="1">
    <citation type="journal article" date="2024" name="G3 (Bethesda)">
        <title>Genome assembly of Hibiscus sabdariffa L. provides insights into metabolisms of medicinal natural products.</title>
        <authorList>
            <person name="Kim T."/>
        </authorList>
    </citation>
    <scope>NUCLEOTIDE SEQUENCE [LARGE SCALE GENOMIC DNA]</scope>
    <source>
        <strain evidence="1">TK-2024</strain>
        <tissue evidence="1">Old leaves</tissue>
    </source>
</reference>
<evidence type="ECO:0000313" key="1">
    <source>
        <dbReference type="EMBL" id="KAK9030903.1"/>
    </source>
</evidence>
<sequence>MQPTAINESSFGDPSIAWLGLDNQWMVIVGGQQNQWGLAILFKTSPDGSLVKHMLKVSLERTNQDIYTIGSYDSVKDIFTPEDGTGKGNSKRNFVTQNGKRLVQAPISEIQQLRGKQVSLANKSWTVDRLFKCLESQQHKHMLKFGSRLLISTRSRCWSQL</sequence>
<dbReference type="Proteomes" id="UP001396334">
    <property type="component" value="Unassembled WGS sequence"/>
</dbReference>
<dbReference type="InterPro" id="IPR050551">
    <property type="entry name" value="Fructan_Metab_Enzymes"/>
</dbReference>
<protein>
    <submittedName>
        <fullName evidence="1">Uncharacterized protein</fullName>
    </submittedName>
</protein>
<evidence type="ECO:0000313" key="2">
    <source>
        <dbReference type="Proteomes" id="UP001396334"/>
    </source>
</evidence>
<organism evidence="1 2">
    <name type="scientific">Hibiscus sabdariffa</name>
    <name type="common">roselle</name>
    <dbReference type="NCBI Taxonomy" id="183260"/>
    <lineage>
        <taxon>Eukaryota</taxon>
        <taxon>Viridiplantae</taxon>
        <taxon>Streptophyta</taxon>
        <taxon>Embryophyta</taxon>
        <taxon>Tracheophyta</taxon>
        <taxon>Spermatophyta</taxon>
        <taxon>Magnoliopsida</taxon>
        <taxon>eudicotyledons</taxon>
        <taxon>Gunneridae</taxon>
        <taxon>Pentapetalae</taxon>
        <taxon>rosids</taxon>
        <taxon>malvids</taxon>
        <taxon>Malvales</taxon>
        <taxon>Malvaceae</taxon>
        <taxon>Malvoideae</taxon>
        <taxon>Hibiscus</taxon>
    </lineage>
</organism>
<dbReference type="EMBL" id="JBBPBN010000010">
    <property type="protein sequence ID" value="KAK9030903.1"/>
    <property type="molecule type" value="Genomic_DNA"/>
</dbReference>